<dbReference type="Gene3D" id="1.10.10.10">
    <property type="entry name" value="Winged helix-like DNA-binding domain superfamily/Winged helix DNA-binding domain"/>
    <property type="match status" value="1"/>
</dbReference>
<dbReference type="InterPro" id="IPR014601">
    <property type="entry name" value="Trans_reg_MarR_HTH"/>
</dbReference>
<sequence length="183" mass="19718">MASTPDDTRGTSYPSRPVGPIVSSAHLAGGSSPGVSELEYGMIVSFHALSRWIVRCMAAAGLPGLSPTEVLILHSIRHRGRRKKLADICLMLGIEDTHVVSYAIRKLEKAELVATGRTAKEKTVEITEKGAAACQRYAEIRESLLLAPTKRQRPEEADLSEIAAALRFFSGAYDQAARSAATL</sequence>
<dbReference type="Pfam" id="PF13463">
    <property type="entry name" value="HTH_27"/>
    <property type="match status" value="1"/>
</dbReference>
<dbReference type="GO" id="GO:0003700">
    <property type="term" value="F:DNA-binding transcription factor activity"/>
    <property type="evidence" value="ECO:0007669"/>
    <property type="project" value="InterPro"/>
</dbReference>
<dbReference type="InterPro" id="IPR000835">
    <property type="entry name" value="HTH_MarR-typ"/>
</dbReference>
<accession>A0A916RI55</accession>
<comment type="caution">
    <text evidence="2">The sequence shown here is derived from an EMBL/GenBank/DDBJ whole genome shotgun (WGS) entry which is preliminary data.</text>
</comment>
<dbReference type="SUPFAM" id="SSF46785">
    <property type="entry name" value="Winged helix' DNA-binding domain"/>
    <property type="match status" value="1"/>
</dbReference>
<organism evidence="2 3">
    <name type="scientific">Pelagibacterium lentulum</name>
    <dbReference type="NCBI Taxonomy" id="2029865"/>
    <lineage>
        <taxon>Bacteria</taxon>
        <taxon>Pseudomonadati</taxon>
        <taxon>Pseudomonadota</taxon>
        <taxon>Alphaproteobacteria</taxon>
        <taxon>Hyphomicrobiales</taxon>
        <taxon>Devosiaceae</taxon>
        <taxon>Pelagibacterium</taxon>
    </lineage>
</organism>
<dbReference type="OrthoDB" id="7504146at2"/>
<dbReference type="AlphaFoldDB" id="A0A916RI55"/>
<evidence type="ECO:0000313" key="2">
    <source>
        <dbReference type="EMBL" id="GGA55107.1"/>
    </source>
</evidence>
<dbReference type="RefSeq" id="WP_127072126.1">
    <property type="nucleotide sequence ID" value="NZ_BMKB01000004.1"/>
</dbReference>
<dbReference type="Proteomes" id="UP000596977">
    <property type="component" value="Unassembled WGS sequence"/>
</dbReference>
<proteinExistence type="predicted"/>
<gene>
    <name evidence="2" type="ORF">GCM10011499_26590</name>
</gene>
<keyword evidence="3" id="KW-1185">Reference proteome</keyword>
<dbReference type="PIRSF" id="PIRSF036158">
    <property type="entry name" value="UCP036158_MarR"/>
    <property type="match status" value="1"/>
</dbReference>
<name>A0A916RI55_9HYPH</name>
<feature type="domain" description="HTH marR-type" evidence="1">
    <location>
        <begin position="65"/>
        <end position="130"/>
    </location>
</feature>
<reference evidence="2 3" key="1">
    <citation type="journal article" date="2014" name="Int. J. Syst. Evol. Microbiol.">
        <title>Complete genome sequence of Corynebacterium casei LMG S-19264T (=DSM 44701T), isolated from a smear-ripened cheese.</title>
        <authorList>
            <consortium name="US DOE Joint Genome Institute (JGI-PGF)"/>
            <person name="Walter F."/>
            <person name="Albersmeier A."/>
            <person name="Kalinowski J."/>
            <person name="Ruckert C."/>
        </authorList>
    </citation>
    <scope>NUCLEOTIDE SEQUENCE [LARGE SCALE GENOMIC DNA]</scope>
    <source>
        <strain evidence="2 3">CGMCC 1.15896</strain>
    </source>
</reference>
<dbReference type="InterPro" id="IPR036390">
    <property type="entry name" value="WH_DNA-bd_sf"/>
</dbReference>
<protein>
    <submittedName>
        <fullName evidence="2">Transcriptional regulator</fullName>
    </submittedName>
</protein>
<evidence type="ECO:0000259" key="1">
    <source>
        <dbReference type="Pfam" id="PF13463"/>
    </source>
</evidence>
<dbReference type="EMBL" id="BMKB01000004">
    <property type="protein sequence ID" value="GGA55107.1"/>
    <property type="molecule type" value="Genomic_DNA"/>
</dbReference>
<evidence type="ECO:0000313" key="3">
    <source>
        <dbReference type="Proteomes" id="UP000596977"/>
    </source>
</evidence>
<dbReference type="InterPro" id="IPR036388">
    <property type="entry name" value="WH-like_DNA-bd_sf"/>
</dbReference>